<dbReference type="Pfam" id="PF00010">
    <property type="entry name" value="HLH"/>
    <property type="match status" value="1"/>
</dbReference>
<evidence type="ECO:0000259" key="2">
    <source>
        <dbReference type="PROSITE" id="PS50888"/>
    </source>
</evidence>
<protein>
    <submittedName>
        <fullName evidence="3">Myc-type, basic helix-loop-helix (BHLH) domain-containing protein</fullName>
    </submittedName>
</protein>
<feature type="region of interest" description="Disordered" evidence="1">
    <location>
        <begin position="214"/>
        <end position="235"/>
    </location>
</feature>
<accession>A0A9Q9AUG6</accession>
<dbReference type="CDD" id="cd11395">
    <property type="entry name" value="bHLHzip_SREBP_like"/>
    <property type="match status" value="1"/>
</dbReference>
<dbReference type="Gene3D" id="4.10.280.10">
    <property type="entry name" value="Helix-loop-helix DNA-binding domain"/>
    <property type="match status" value="1"/>
</dbReference>
<dbReference type="SUPFAM" id="SSF47459">
    <property type="entry name" value="HLH, helix-loop-helix DNA-binding domain"/>
    <property type="match status" value="1"/>
</dbReference>
<dbReference type="AlphaFoldDB" id="A0A9Q9AUG6"/>
<evidence type="ECO:0000313" key="3">
    <source>
        <dbReference type="EMBL" id="USW55355.1"/>
    </source>
</evidence>
<dbReference type="SMART" id="SM00353">
    <property type="entry name" value="HLH"/>
    <property type="match status" value="1"/>
</dbReference>
<name>A0A9Q9AUG6_9PEZI</name>
<reference evidence="3" key="1">
    <citation type="submission" date="2022-06" db="EMBL/GenBank/DDBJ databases">
        <title>Complete genome sequences of two strains of the flax pathogen Septoria linicola.</title>
        <authorList>
            <person name="Lapalu N."/>
            <person name="Simon A."/>
            <person name="Demenou B."/>
            <person name="Paumier D."/>
            <person name="Guillot M.-P."/>
            <person name="Gout L."/>
            <person name="Valade R."/>
        </authorList>
    </citation>
    <scope>NUCLEOTIDE SEQUENCE</scope>
    <source>
        <strain evidence="3">SE15195</strain>
    </source>
</reference>
<keyword evidence="4" id="KW-1185">Reference proteome</keyword>
<dbReference type="InterPro" id="IPR036638">
    <property type="entry name" value="HLH_DNA-bd_sf"/>
</dbReference>
<dbReference type="GO" id="GO:0046983">
    <property type="term" value="F:protein dimerization activity"/>
    <property type="evidence" value="ECO:0007669"/>
    <property type="project" value="InterPro"/>
</dbReference>
<feature type="domain" description="BHLH" evidence="2">
    <location>
        <begin position="127"/>
        <end position="196"/>
    </location>
</feature>
<evidence type="ECO:0000313" key="4">
    <source>
        <dbReference type="Proteomes" id="UP001056384"/>
    </source>
</evidence>
<proteinExistence type="predicted"/>
<dbReference type="EMBL" id="CP099424">
    <property type="protein sequence ID" value="USW55355.1"/>
    <property type="molecule type" value="Genomic_DNA"/>
</dbReference>
<dbReference type="PROSITE" id="PS50888">
    <property type="entry name" value="BHLH"/>
    <property type="match status" value="1"/>
</dbReference>
<feature type="region of interest" description="Disordered" evidence="1">
    <location>
        <begin position="1"/>
        <end position="21"/>
    </location>
</feature>
<sequence length="235" mass="26185">MAHEQDGVGDSQHNSSAEQDFWATFPAQNAADTDMRFDCAEQALLEQSLRLVQLLQDGGTENRTYREMASTVDTSSQAVDFWQSGDLEPVAVKREGQNDETCSEVPRDSNDYGQMPPSNRSSPTSSLRSRPHAAVEKRYRRTVNTKLQQLHSSIPASGSFSLDPTERFRSSTDGSEPEQAAKPVVLDKAIQYTTHLIETYQKYDNEIESLRRQVREWLGEDGPSPSPANTTRSAG</sequence>
<dbReference type="Proteomes" id="UP001056384">
    <property type="component" value="Chromosome 7"/>
</dbReference>
<organism evidence="3 4">
    <name type="scientific">Septoria linicola</name>
    <dbReference type="NCBI Taxonomy" id="215465"/>
    <lineage>
        <taxon>Eukaryota</taxon>
        <taxon>Fungi</taxon>
        <taxon>Dikarya</taxon>
        <taxon>Ascomycota</taxon>
        <taxon>Pezizomycotina</taxon>
        <taxon>Dothideomycetes</taxon>
        <taxon>Dothideomycetidae</taxon>
        <taxon>Mycosphaerellales</taxon>
        <taxon>Mycosphaerellaceae</taxon>
        <taxon>Septoria</taxon>
    </lineage>
</organism>
<evidence type="ECO:0000256" key="1">
    <source>
        <dbReference type="SAM" id="MobiDB-lite"/>
    </source>
</evidence>
<dbReference type="OrthoDB" id="2133190at2759"/>
<feature type="region of interest" description="Disordered" evidence="1">
    <location>
        <begin position="94"/>
        <end position="182"/>
    </location>
</feature>
<feature type="compositionally biased region" description="Low complexity" evidence="1">
    <location>
        <begin position="116"/>
        <end position="128"/>
    </location>
</feature>
<feature type="compositionally biased region" description="Polar residues" evidence="1">
    <location>
        <begin position="144"/>
        <end position="162"/>
    </location>
</feature>
<gene>
    <name evidence="3" type="ORF">Slin15195_G086740</name>
</gene>
<dbReference type="InterPro" id="IPR011598">
    <property type="entry name" value="bHLH_dom"/>
</dbReference>